<feature type="transmembrane region" description="Helical" evidence="7">
    <location>
        <begin position="214"/>
        <end position="235"/>
    </location>
</feature>
<accession>A0ABS3W977</accession>
<reference evidence="9 10" key="1">
    <citation type="submission" date="2021-03" db="EMBL/GenBank/DDBJ databases">
        <title>Paenibacillus artemisicola MWE-103 whole genome sequence.</title>
        <authorList>
            <person name="Ham Y.J."/>
        </authorList>
    </citation>
    <scope>NUCLEOTIDE SEQUENCE [LARGE SCALE GENOMIC DNA]</scope>
    <source>
        <strain evidence="9 10">MWE-103</strain>
    </source>
</reference>
<dbReference type="RefSeq" id="WP_208847811.1">
    <property type="nucleotide sequence ID" value="NZ_JAGGDJ010000006.1"/>
</dbReference>
<comment type="subcellular location">
    <subcellularLocation>
        <location evidence="1 7">Cell membrane</location>
        <topology evidence="1 7">Multi-pass membrane protein</topology>
    </subcellularLocation>
</comment>
<dbReference type="PANTHER" id="PTHR43227">
    <property type="entry name" value="BLL4140 PROTEIN"/>
    <property type="match status" value="1"/>
</dbReference>
<keyword evidence="5 7" id="KW-1133">Transmembrane helix</keyword>
<keyword evidence="3" id="KW-1003">Cell membrane</keyword>
<feature type="transmembrane region" description="Helical" evidence="7">
    <location>
        <begin position="174"/>
        <end position="193"/>
    </location>
</feature>
<name>A0ABS3W977_9BACL</name>
<feature type="domain" description="ABC transmembrane type-1" evidence="8">
    <location>
        <begin position="74"/>
        <end position="289"/>
    </location>
</feature>
<dbReference type="CDD" id="cd06261">
    <property type="entry name" value="TM_PBP2"/>
    <property type="match status" value="1"/>
</dbReference>
<organism evidence="9 10">
    <name type="scientific">Paenibacillus artemisiicola</name>
    <dbReference type="NCBI Taxonomy" id="1172618"/>
    <lineage>
        <taxon>Bacteria</taxon>
        <taxon>Bacillati</taxon>
        <taxon>Bacillota</taxon>
        <taxon>Bacilli</taxon>
        <taxon>Bacillales</taxon>
        <taxon>Paenibacillaceae</taxon>
        <taxon>Paenibacillus</taxon>
    </lineage>
</organism>
<sequence length="302" mass="34024">MGKTIGKDLYKHRYLYLLLLPTVLFYVLFQYVPMYGVLLAFKEFHIREGILRSPWVGLDNFKELIAQSDFWRAFWNTLYISCGRIVFEYPIAIVLALLINEVAREKLKKFYQTVYTFPHFISWVIISGIMFNFLGNTGVLNQIIASLGFHKVTFLTDPGLFRAIVFLSNIWKEVGWSAIIYLAAIAGINPELYEAAYVDGAGRFQQLKSVTWPSIRGTAAILLILAVGNAMNGGFDQIFNLYNPGVYSTGDIIDTYTYRSAFADGLSFGVTTAVGLFKAVLNFGLLYLANYIVKRLGGEGLV</sequence>
<dbReference type="PROSITE" id="PS50928">
    <property type="entry name" value="ABC_TM1"/>
    <property type="match status" value="1"/>
</dbReference>
<dbReference type="EMBL" id="JAGGDJ010000006">
    <property type="protein sequence ID" value="MBO7744879.1"/>
    <property type="molecule type" value="Genomic_DNA"/>
</dbReference>
<evidence type="ECO:0000256" key="5">
    <source>
        <dbReference type="ARBA" id="ARBA00022989"/>
    </source>
</evidence>
<dbReference type="InterPro" id="IPR000515">
    <property type="entry name" value="MetI-like"/>
</dbReference>
<evidence type="ECO:0000256" key="2">
    <source>
        <dbReference type="ARBA" id="ARBA00022448"/>
    </source>
</evidence>
<dbReference type="InterPro" id="IPR035906">
    <property type="entry name" value="MetI-like_sf"/>
</dbReference>
<dbReference type="InterPro" id="IPR050809">
    <property type="entry name" value="UgpAE/MalFG_permease"/>
</dbReference>
<dbReference type="Gene3D" id="1.10.3720.10">
    <property type="entry name" value="MetI-like"/>
    <property type="match status" value="1"/>
</dbReference>
<feature type="transmembrane region" description="Helical" evidence="7">
    <location>
        <begin position="78"/>
        <end position="99"/>
    </location>
</feature>
<dbReference type="PANTHER" id="PTHR43227:SF11">
    <property type="entry name" value="BLL4140 PROTEIN"/>
    <property type="match status" value="1"/>
</dbReference>
<proteinExistence type="inferred from homology"/>
<evidence type="ECO:0000256" key="1">
    <source>
        <dbReference type="ARBA" id="ARBA00004651"/>
    </source>
</evidence>
<keyword evidence="6 7" id="KW-0472">Membrane</keyword>
<feature type="transmembrane region" description="Helical" evidence="7">
    <location>
        <begin position="14"/>
        <end position="32"/>
    </location>
</feature>
<comment type="caution">
    <text evidence="9">The sequence shown here is derived from an EMBL/GenBank/DDBJ whole genome shotgun (WGS) entry which is preliminary data.</text>
</comment>
<dbReference type="SUPFAM" id="SSF161098">
    <property type="entry name" value="MetI-like"/>
    <property type="match status" value="1"/>
</dbReference>
<dbReference type="Proteomes" id="UP000670947">
    <property type="component" value="Unassembled WGS sequence"/>
</dbReference>
<protein>
    <submittedName>
        <fullName evidence="9">Sugar ABC transporter permease</fullName>
    </submittedName>
</protein>
<evidence type="ECO:0000313" key="9">
    <source>
        <dbReference type="EMBL" id="MBO7744879.1"/>
    </source>
</evidence>
<keyword evidence="10" id="KW-1185">Reference proteome</keyword>
<evidence type="ECO:0000259" key="8">
    <source>
        <dbReference type="PROSITE" id="PS50928"/>
    </source>
</evidence>
<feature type="transmembrane region" description="Helical" evidence="7">
    <location>
        <begin position="266"/>
        <end position="288"/>
    </location>
</feature>
<feature type="transmembrane region" description="Helical" evidence="7">
    <location>
        <begin position="120"/>
        <end position="144"/>
    </location>
</feature>
<evidence type="ECO:0000256" key="6">
    <source>
        <dbReference type="ARBA" id="ARBA00023136"/>
    </source>
</evidence>
<dbReference type="Pfam" id="PF00528">
    <property type="entry name" value="BPD_transp_1"/>
    <property type="match status" value="1"/>
</dbReference>
<comment type="similarity">
    <text evidence="7">Belongs to the binding-protein-dependent transport system permease family.</text>
</comment>
<evidence type="ECO:0000313" key="10">
    <source>
        <dbReference type="Proteomes" id="UP000670947"/>
    </source>
</evidence>
<keyword evidence="2 7" id="KW-0813">Transport</keyword>
<evidence type="ECO:0000256" key="4">
    <source>
        <dbReference type="ARBA" id="ARBA00022692"/>
    </source>
</evidence>
<keyword evidence="4 7" id="KW-0812">Transmembrane</keyword>
<evidence type="ECO:0000256" key="3">
    <source>
        <dbReference type="ARBA" id="ARBA00022475"/>
    </source>
</evidence>
<evidence type="ECO:0000256" key="7">
    <source>
        <dbReference type="RuleBase" id="RU363032"/>
    </source>
</evidence>
<gene>
    <name evidence="9" type="ORF">I8J29_11785</name>
</gene>